<sequence>MVFQLLDEDEQTFTEILALLDEYNAAFEEPTPVLATFKHSSPFSRVTESAAWTAFETAHPITENANKHRNGAREMRRREVQFLQTFAIECAERGCGTTSTDENYHRRNGRIDRVDEYVEGLGSTPIRSEVSDREGELFS</sequence>
<evidence type="ECO:0000313" key="2">
    <source>
        <dbReference type="Proteomes" id="UP000237271"/>
    </source>
</evidence>
<dbReference type="Proteomes" id="UP000237271">
    <property type="component" value="Unassembled WGS sequence"/>
</dbReference>
<reference evidence="1 2" key="1">
    <citation type="journal article" date="2017" name="Genome Biol. Evol.">
        <title>Phytophthora megakarya and P. palmivora, closely related causal agents of cacao black pod rot, underwent increases in genome sizes and gene numbers by different mechanisms.</title>
        <authorList>
            <person name="Ali S.S."/>
            <person name="Shao J."/>
            <person name="Lary D.J."/>
            <person name="Kronmiller B."/>
            <person name="Shen D."/>
            <person name="Strem M.D."/>
            <person name="Amoako-Attah I."/>
            <person name="Akrofi A.Y."/>
            <person name="Begoude B.A."/>
            <person name="Ten Hoopen G.M."/>
            <person name="Coulibaly K."/>
            <person name="Kebe B.I."/>
            <person name="Melnick R.L."/>
            <person name="Guiltinan M.J."/>
            <person name="Tyler B.M."/>
            <person name="Meinhardt L.W."/>
            <person name="Bailey B.A."/>
        </authorList>
    </citation>
    <scope>NUCLEOTIDE SEQUENCE [LARGE SCALE GENOMIC DNA]</scope>
    <source>
        <strain evidence="2">sbr112.9</strain>
    </source>
</reference>
<proteinExistence type="predicted"/>
<organism evidence="1 2">
    <name type="scientific">Phytophthora palmivora</name>
    <dbReference type="NCBI Taxonomy" id="4796"/>
    <lineage>
        <taxon>Eukaryota</taxon>
        <taxon>Sar</taxon>
        <taxon>Stramenopiles</taxon>
        <taxon>Oomycota</taxon>
        <taxon>Peronosporomycetes</taxon>
        <taxon>Peronosporales</taxon>
        <taxon>Peronosporaceae</taxon>
        <taxon>Phytophthora</taxon>
    </lineage>
</organism>
<protein>
    <submittedName>
        <fullName evidence="1">M96 mating-specific protein family</fullName>
    </submittedName>
</protein>
<dbReference type="OrthoDB" id="64619at2759"/>
<gene>
    <name evidence="1" type="ORF">PHPALM_18970</name>
</gene>
<keyword evidence="2" id="KW-1185">Reference proteome</keyword>
<evidence type="ECO:0000313" key="1">
    <source>
        <dbReference type="EMBL" id="POM65331.1"/>
    </source>
</evidence>
<accession>A0A2P4XIF3</accession>
<comment type="caution">
    <text evidence="1">The sequence shown here is derived from an EMBL/GenBank/DDBJ whole genome shotgun (WGS) entry which is preliminary data.</text>
</comment>
<dbReference type="AlphaFoldDB" id="A0A2P4XIF3"/>
<dbReference type="EMBL" id="NCKW01010304">
    <property type="protein sequence ID" value="POM65331.1"/>
    <property type="molecule type" value="Genomic_DNA"/>
</dbReference>
<name>A0A2P4XIF3_9STRA</name>